<dbReference type="RefSeq" id="WP_221598834.1">
    <property type="nucleotide sequence ID" value="NZ_JAIGNQ010000004.1"/>
</dbReference>
<organism evidence="1 2">
    <name type="scientific">Qipengyuania pacifica</name>
    <dbReference type="NCBI Taxonomy" id="2860199"/>
    <lineage>
        <taxon>Bacteria</taxon>
        <taxon>Pseudomonadati</taxon>
        <taxon>Pseudomonadota</taxon>
        <taxon>Alphaproteobacteria</taxon>
        <taxon>Sphingomonadales</taxon>
        <taxon>Erythrobacteraceae</taxon>
        <taxon>Qipengyuania</taxon>
    </lineage>
</organism>
<name>A0ABS7JK58_9SPHN</name>
<dbReference type="EMBL" id="JAIGNQ010000004">
    <property type="protein sequence ID" value="MBX7489763.1"/>
    <property type="molecule type" value="Genomic_DNA"/>
</dbReference>
<proteinExistence type="predicted"/>
<evidence type="ECO:0000313" key="1">
    <source>
        <dbReference type="EMBL" id="MBX7489763.1"/>
    </source>
</evidence>
<keyword evidence="2" id="KW-1185">Reference proteome</keyword>
<evidence type="ECO:0000313" key="2">
    <source>
        <dbReference type="Proteomes" id="UP000776651"/>
    </source>
</evidence>
<accession>A0ABS7JK58</accession>
<sequence length="262" mass="29195">MYFPFRHIYVRDMRFLTIVVNRYICVHEGRMPRSNLQEPTKKSPEVRLPARVALQVIAAGLALMKPMTTSAPAPEVPKELSWRLKQIQRQDWPATIVDDPELRRGYTVKQILRLVAAMAMLDAGLGPTASVSISRDNENTLLAIMQTCIGSRAMPHDTSSPRFGVLQPSLLRANSDQSEHLILPMSREAICAQLSRNLSERPIVVVDFGGIAAKAIMAWEASEIPVPRASLDAILVDGFREFRAGRGHVKIQARKGDRYASS</sequence>
<evidence type="ECO:0008006" key="3">
    <source>
        <dbReference type="Google" id="ProtNLM"/>
    </source>
</evidence>
<gene>
    <name evidence="1" type="ORF">K3177_14740</name>
</gene>
<reference evidence="1 2" key="1">
    <citation type="submission" date="2021-08" db="EMBL/GenBank/DDBJ databases">
        <title>Comparative Genomics Analysis of the Genus Qipengyuania Reveals Extensive Genetic Diversity and Metabolic Versatility, Including the Description of Fifteen Novel Species.</title>
        <authorList>
            <person name="Liu Y."/>
        </authorList>
    </citation>
    <scope>NUCLEOTIDE SEQUENCE [LARGE SCALE GENOMIC DNA]</scope>
    <source>
        <strain evidence="1 2">GH25</strain>
    </source>
</reference>
<dbReference type="Proteomes" id="UP000776651">
    <property type="component" value="Unassembled WGS sequence"/>
</dbReference>
<comment type="caution">
    <text evidence="1">The sequence shown here is derived from an EMBL/GenBank/DDBJ whole genome shotgun (WGS) entry which is preliminary data.</text>
</comment>
<protein>
    <recommendedName>
        <fullName evidence="3">AMP-dependent synthetase/ligase domain-containing protein</fullName>
    </recommendedName>
</protein>